<dbReference type="AlphaFoldDB" id="A0A1S8KQB1"/>
<feature type="active site" description="Acyl-thioester intermediate" evidence="3">
    <location>
        <position position="152"/>
    </location>
</feature>
<comment type="function">
    <text evidence="3">Catalyzes the amidotransfer (transamidation) of the octanoyl moiety from octanoyl-GcvH to the lipoyl domain of the E2 subunit of lipoate-dependent enzymes.</text>
</comment>
<dbReference type="Proteomes" id="UP000190409">
    <property type="component" value="Unassembled WGS sequence"/>
</dbReference>
<dbReference type="HAMAP" id="MF_02119">
    <property type="entry name" value="LipL"/>
    <property type="match status" value="1"/>
</dbReference>
<sequence>MSELQADGLDQWKEHVFELYHTDDFPLDVNGLTYFALTDALIKYAGWAEQPLVYFWPSDPLIFLGMVDSKLPHLNDGLKVFEEAGYEYIVRNSGGLAVVSDPGVLNFSIIFPEEHQRLDINRAYSRMHELISQALAPYGVEVNAIEVPESYCPGDYDLSIHGRKIAGISQRRIGHGVAVMIYISMNGDQDVRSRLIKSFYDRGLQGKTINWDYPDIDPSVMTTVEAEIGEPIDVAKMTELIIQVLQDNAHGQALREGNFTHDILSTYMSAYDKMVMRNKKLLGSAFDKEAY</sequence>
<dbReference type="InterPro" id="IPR024897">
    <property type="entry name" value="LipL"/>
</dbReference>
<dbReference type="PANTHER" id="PTHR43679:SF2">
    <property type="entry name" value="OCTANOYL-[GCVH]:PROTEIN N-OCTANOYLTRANSFERASE"/>
    <property type="match status" value="1"/>
</dbReference>
<dbReference type="InterPro" id="IPR050664">
    <property type="entry name" value="Octanoyltrans_LipM/LipL"/>
</dbReference>
<dbReference type="GO" id="GO:0009107">
    <property type="term" value="P:lipoate biosynthetic process"/>
    <property type="evidence" value="ECO:0007669"/>
    <property type="project" value="UniProtKB-UniRule"/>
</dbReference>
<name>A0A1S8KQB1_9LACT</name>
<dbReference type="GO" id="GO:0009249">
    <property type="term" value="P:protein lipoylation"/>
    <property type="evidence" value="ECO:0007669"/>
    <property type="project" value="UniProtKB-UniRule"/>
</dbReference>
<feature type="site" description="Lowers pKa of active site Cys" evidence="3">
    <location>
        <position position="164"/>
    </location>
</feature>
<dbReference type="Gene3D" id="3.30.930.10">
    <property type="entry name" value="Bira Bifunctional Protein, Domain 2"/>
    <property type="match status" value="1"/>
</dbReference>
<evidence type="ECO:0000256" key="3">
    <source>
        <dbReference type="HAMAP-Rule" id="MF_02119"/>
    </source>
</evidence>
<comment type="caution">
    <text evidence="4">The sequence shown here is derived from an EMBL/GenBank/DDBJ whole genome shotgun (WGS) entry which is preliminary data.</text>
</comment>
<dbReference type="RefSeq" id="WP_077863284.1">
    <property type="nucleotide sequence ID" value="NZ_NAQR01000031.1"/>
</dbReference>
<dbReference type="SUPFAM" id="SSF55681">
    <property type="entry name" value="Class II aaRS and biotin synthetases"/>
    <property type="match status" value="1"/>
</dbReference>
<keyword evidence="2 3" id="KW-0012">Acyltransferase</keyword>
<organism evidence="4 5">
    <name type="scientific">Dolosigranulum pigrum</name>
    <dbReference type="NCBI Taxonomy" id="29394"/>
    <lineage>
        <taxon>Bacteria</taxon>
        <taxon>Bacillati</taxon>
        <taxon>Bacillota</taxon>
        <taxon>Bacilli</taxon>
        <taxon>Lactobacillales</taxon>
        <taxon>Carnobacteriaceae</taxon>
        <taxon>Dolosigranulum</taxon>
    </lineage>
</organism>
<dbReference type="InterPro" id="IPR004143">
    <property type="entry name" value="BPL_LPL_catalytic"/>
</dbReference>
<comment type="miscellaneous">
    <text evidence="3">The reaction proceeds via a thioester-linked acyl-enzyme intermediate.</text>
</comment>
<evidence type="ECO:0000313" key="5">
    <source>
        <dbReference type="Proteomes" id="UP000190409"/>
    </source>
</evidence>
<dbReference type="PANTHER" id="PTHR43679">
    <property type="entry name" value="OCTANOYLTRANSFERASE LIPM-RELATED"/>
    <property type="match status" value="1"/>
</dbReference>
<comment type="similarity">
    <text evidence="3">Belongs to the octanoyltransferase LipL family.</text>
</comment>
<dbReference type="InterPro" id="IPR045864">
    <property type="entry name" value="aa-tRNA-synth_II/BPL/LPL"/>
</dbReference>
<protein>
    <recommendedName>
        <fullName evidence="3">Octanoyl-[GcvH]:protein N-octanoyltransferase</fullName>
        <ecNumber evidence="3">2.3.1.204</ecNumber>
    </recommendedName>
    <alternativeName>
        <fullName evidence="3">Octanoyl-[GcvH]:E2 amidotransferase</fullName>
    </alternativeName>
</protein>
<gene>
    <name evidence="3" type="primary">lipL</name>
    <name evidence="4" type="ORF">BWX42_09590</name>
</gene>
<reference evidence="4 5" key="1">
    <citation type="submission" date="2017-01" db="EMBL/GenBank/DDBJ databases">
        <title>Complete Genome Sequence of Dolosigranulum pigrum isolated from a Patient with interstitial lung disease.</title>
        <authorList>
            <person name="Mukhopadhyay R."/>
            <person name="Joaquin J."/>
            <person name="Hogue R."/>
            <person name="Fitzgerald S."/>
            <person name="Jospin G."/>
            <person name="Eisen J.A."/>
            <person name="Chaturvedi V."/>
        </authorList>
    </citation>
    <scope>NUCLEOTIDE SEQUENCE [LARGE SCALE GENOMIC DNA]</scope>
    <source>
        <strain evidence="4 5">15S00348</strain>
    </source>
</reference>
<evidence type="ECO:0000256" key="1">
    <source>
        <dbReference type="ARBA" id="ARBA00022679"/>
    </source>
</evidence>
<evidence type="ECO:0000313" key="4">
    <source>
        <dbReference type="EMBL" id="OOL81909.1"/>
    </source>
</evidence>
<keyword evidence="1 3" id="KW-0808">Transferase</keyword>
<dbReference type="Pfam" id="PF21948">
    <property type="entry name" value="LplA-B_cat"/>
    <property type="match status" value="1"/>
</dbReference>
<dbReference type="PROSITE" id="PS51733">
    <property type="entry name" value="BPL_LPL_CATALYTIC"/>
    <property type="match status" value="1"/>
</dbReference>
<evidence type="ECO:0000256" key="2">
    <source>
        <dbReference type="ARBA" id="ARBA00023315"/>
    </source>
</evidence>
<comment type="catalytic activity">
    <reaction evidence="3">
        <text>N(6)-octanoyl-L-lysyl-[glycine-cleavage complex H protein] + L-lysyl-[lipoyl-carrier protein] = N(6)-octanoyl-L-lysyl-[lipoyl-carrier protein] + L-lysyl-[glycine-cleavage complex H protein]</text>
        <dbReference type="Rhea" id="RHEA:20213"/>
        <dbReference type="Rhea" id="RHEA-COMP:10500"/>
        <dbReference type="Rhea" id="RHEA-COMP:10501"/>
        <dbReference type="Rhea" id="RHEA-COMP:10503"/>
        <dbReference type="Rhea" id="RHEA-COMP:10504"/>
        <dbReference type="ChEBI" id="CHEBI:29969"/>
        <dbReference type="ChEBI" id="CHEBI:78809"/>
        <dbReference type="EC" id="2.3.1.204"/>
    </reaction>
</comment>
<accession>A0A1S8KQB1</accession>
<dbReference type="CDD" id="cd16443">
    <property type="entry name" value="LplA"/>
    <property type="match status" value="1"/>
</dbReference>
<comment type="pathway">
    <text evidence="3">Protein modification; protein lipoylation via endogenous pathway; protein N(6)-(lipoyl)lysine from octanoyl-[acyl-carrier-protein].</text>
</comment>
<dbReference type="EC" id="2.3.1.204" evidence="3"/>
<dbReference type="GO" id="GO:0033819">
    <property type="term" value="F:lipoyl(octanoyl) transferase activity"/>
    <property type="evidence" value="ECO:0007669"/>
    <property type="project" value="InterPro"/>
</dbReference>
<proteinExistence type="inferred from homology"/>
<dbReference type="EMBL" id="MUYF01000003">
    <property type="protein sequence ID" value="OOL81909.1"/>
    <property type="molecule type" value="Genomic_DNA"/>
</dbReference>